<dbReference type="GO" id="GO:0043657">
    <property type="term" value="C:host cell"/>
    <property type="evidence" value="ECO:0007669"/>
    <property type="project" value="UniProtKB-SubCell"/>
</dbReference>
<reference evidence="6" key="2">
    <citation type="submission" date="2015-01" db="EMBL/GenBank/DDBJ databases">
        <title>Evolutionary Origins and Diversification of the Mycorrhizal Mutualists.</title>
        <authorList>
            <consortium name="DOE Joint Genome Institute"/>
            <consortium name="Mycorrhizal Genomics Consortium"/>
            <person name="Kohler A."/>
            <person name="Kuo A."/>
            <person name="Nagy L.G."/>
            <person name="Floudas D."/>
            <person name="Copeland A."/>
            <person name="Barry K.W."/>
            <person name="Cichocki N."/>
            <person name="Veneault-Fourrey C."/>
            <person name="LaButti K."/>
            <person name="Lindquist E.A."/>
            <person name="Lipzen A."/>
            <person name="Lundell T."/>
            <person name="Morin E."/>
            <person name="Murat C."/>
            <person name="Riley R."/>
            <person name="Ohm R."/>
            <person name="Sun H."/>
            <person name="Tunlid A."/>
            <person name="Henrissat B."/>
            <person name="Grigoriev I.V."/>
            <person name="Hibbett D.S."/>
            <person name="Martin F."/>
        </authorList>
    </citation>
    <scope>NUCLEOTIDE SEQUENCE [LARGE SCALE GENOMIC DNA]</scope>
    <source>
        <strain evidence="6">F 1598</strain>
    </source>
</reference>
<comment type="subcellular location">
    <subcellularLocation>
        <location evidence="1">Host cell</location>
    </subcellularLocation>
    <subcellularLocation>
        <location evidence="2">Secreted</location>
    </subcellularLocation>
</comment>
<dbReference type="EMBL" id="KN832984">
    <property type="protein sequence ID" value="KIM85701.1"/>
    <property type="molecule type" value="Genomic_DNA"/>
</dbReference>
<dbReference type="InterPro" id="IPR029071">
    <property type="entry name" value="Ubiquitin-like_domsf"/>
</dbReference>
<sequence>MSDKIKLLCWVQGDKLDRGFPVRIKPSDIVADLKKAIQAEKLSFQKIDADSLRLWRSQLSMESINDDNAHSIKLEDGDILSVILPRPAGTTITPTSSIEDKLSDESNGIFQDQHPAKRRRSGGEMVNVIPEVFIRLWTTFLGKLATDCFVEEAVKIPDSRTLGAPNDDMKFTYLKLPDDITFPCGFK</sequence>
<dbReference type="CDD" id="cd17039">
    <property type="entry name" value="Ubl_ubiquitin_like"/>
    <property type="match status" value="1"/>
</dbReference>
<feature type="domain" description="Crinkler effector protein N-terminal" evidence="4">
    <location>
        <begin position="5"/>
        <end position="73"/>
    </location>
</feature>
<dbReference type="Pfam" id="PF20147">
    <property type="entry name" value="Crinkler"/>
    <property type="match status" value="1"/>
</dbReference>
<dbReference type="Proteomes" id="UP000054166">
    <property type="component" value="Unassembled WGS sequence"/>
</dbReference>
<organism evidence="5 6">
    <name type="scientific">Piloderma croceum (strain F 1598)</name>
    <dbReference type="NCBI Taxonomy" id="765440"/>
    <lineage>
        <taxon>Eukaryota</taxon>
        <taxon>Fungi</taxon>
        <taxon>Dikarya</taxon>
        <taxon>Basidiomycota</taxon>
        <taxon>Agaricomycotina</taxon>
        <taxon>Agaricomycetes</taxon>
        <taxon>Agaricomycetidae</taxon>
        <taxon>Atheliales</taxon>
        <taxon>Atheliaceae</taxon>
        <taxon>Piloderma</taxon>
    </lineage>
</organism>
<dbReference type="STRING" id="765440.A0A0C3G4Z6"/>
<evidence type="ECO:0000256" key="2">
    <source>
        <dbReference type="ARBA" id="ARBA00004613"/>
    </source>
</evidence>
<dbReference type="InterPro" id="IPR045379">
    <property type="entry name" value="Crinkler_N"/>
</dbReference>
<evidence type="ECO:0000259" key="4">
    <source>
        <dbReference type="Pfam" id="PF20147"/>
    </source>
</evidence>
<dbReference type="HOGENOM" id="CLU_1448232_0_0_1"/>
<proteinExistence type="predicted"/>
<dbReference type="GO" id="GO:0005576">
    <property type="term" value="C:extracellular region"/>
    <property type="evidence" value="ECO:0007669"/>
    <property type="project" value="UniProtKB-SubCell"/>
</dbReference>
<evidence type="ECO:0000313" key="6">
    <source>
        <dbReference type="Proteomes" id="UP000054166"/>
    </source>
</evidence>
<gene>
    <name evidence="5" type="ORF">PILCRDRAFT_816902</name>
</gene>
<dbReference type="SUPFAM" id="SSF54236">
    <property type="entry name" value="Ubiquitin-like"/>
    <property type="match status" value="1"/>
</dbReference>
<accession>A0A0C3G4Z6</accession>
<evidence type="ECO:0000256" key="1">
    <source>
        <dbReference type="ARBA" id="ARBA00004340"/>
    </source>
</evidence>
<dbReference type="AlphaFoldDB" id="A0A0C3G4Z6"/>
<dbReference type="InParanoid" id="A0A0C3G4Z6"/>
<dbReference type="OrthoDB" id="3021697at2759"/>
<keyword evidence="3" id="KW-0964">Secreted</keyword>
<evidence type="ECO:0000313" key="5">
    <source>
        <dbReference type="EMBL" id="KIM85701.1"/>
    </source>
</evidence>
<protein>
    <recommendedName>
        <fullName evidence="4">Crinkler effector protein N-terminal domain-containing protein</fullName>
    </recommendedName>
</protein>
<name>A0A0C3G4Z6_PILCF</name>
<reference evidence="5 6" key="1">
    <citation type="submission" date="2014-04" db="EMBL/GenBank/DDBJ databases">
        <authorList>
            <consortium name="DOE Joint Genome Institute"/>
            <person name="Kuo A."/>
            <person name="Tarkka M."/>
            <person name="Buscot F."/>
            <person name="Kohler A."/>
            <person name="Nagy L.G."/>
            <person name="Floudas D."/>
            <person name="Copeland A."/>
            <person name="Barry K.W."/>
            <person name="Cichocki N."/>
            <person name="Veneault-Fourrey C."/>
            <person name="LaButti K."/>
            <person name="Lindquist E.A."/>
            <person name="Lipzen A."/>
            <person name="Lundell T."/>
            <person name="Morin E."/>
            <person name="Murat C."/>
            <person name="Sun H."/>
            <person name="Tunlid A."/>
            <person name="Henrissat B."/>
            <person name="Grigoriev I.V."/>
            <person name="Hibbett D.S."/>
            <person name="Martin F."/>
            <person name="Nordberg H.P."/>
            <person name="Cantor M.N."/>
            <person name="Hua S.X."/>
        </authorList>
    </citation>
    <scope>NUCLEOTIDE SEQUENCE [LARGE SCALE GENOMIC DNA]</scope>
    <source>
        <strain evidence="5 6">F 1598</strain>
    </source>
</reference>
<keyword evidence="6" id="KW-1185">Reference proteome</keyword>
<evidence type="ECO:0000256" key="3">
    <source>
        <dbReference type="ARBA" id="ARBA00022525"/>
    </source>
</evidence>